<dbReference type="SMART" id="SM00382">
    <property type="entry name" value="AAA"/>
    <property type="match status" value="1"/>
</dbReference>
<dbReference type="PROSITE" id="PS50893">
    <property type="entry name" value="ABC_TRANSPORTER_2"/>
    <property type="match status" value="1"/>
</dbReference>
<dbReference type="CDD" id="cd03230">
    <property type="entry name" value="ABC_DR_subfamily_A"/>
    <property type="match status" value="1"/>
</dbReference>
<evidence type="ECO:0000256" key="2">
    <source>
        <dbReference type="ARBA" id="ARBA00022741"/>
    </source>
</evidence>
<dbReference type="PANTHER" id="PTHR42939:SF1">
    <property type="entry name" value="ABC TRANSPORTER ATP-BINDING PROTEIN ALBC-RELATED"/>
    <property type="match status" value="1"/>
</dbReference>
<dbReference type="RefSeq" id="WP_165266567.1">
    <property type="nucleotide sequence ID" value="NZ_JAALLS010000004.1"/>
</dbReference>
<dbReference type="PANTHER" id="PTHR42939">
    <property type="entry name" value="ABC TRANSPORTER ATP-BINDING PROTEIN ALBC-RELATED"/>
    <property type="match status" value="1"/>
</dbReference>
<proteinExistence type="predicted"/>
<dbReference type="InterPro" id="IPR051782">
    <property type="entry name" value="ABC_Transporter_VariousFunc"/>
</dbReference>
<dbReference type="SUPFAM" id="SSF52540">
    <property type="entry name" value="P-loop containing nucleoside triphosphate hydrolases"/>
    <property type="match status" value="1"/>
</dbReference>
<reference evidence="5 6" key="1">
    <citation type="submission" date="2020-02" db="EMBL/GenBank/DDBJ databases">
        <title>Aliifodinibius halophilus 2W32, complete genome.</title>
        <authorList>
            <person name="Li Y."/>
            <person name="Wu S."/>
        </authorList>
    </citation>
    <scope>NUCLEOTIDE SEQUENCE [LARGE SCALE GENOMIC DNA]</scope>
    <source>
        <strain evidence="5 6">2W32</strain>
    </source>
</reference>
<comment type="caution">
    <text evidence="5">The sequence shown here is derived from an EMBL/GenBank/DDBJ whole genome shotgun (WGS) entry which is preliminary data.</text>
</comment>
<gene>
    <name evidence="5" type="ORF">G3569_04635</name>
</gene>
<keyword evidence="3 5" id="KW-0067">ATP-binding</keyword>
<keyword evidence="6" id="KW-1185">Reference proteome</keyword>
<dbReference type="InterPro" id="IPR003593">
    <property type="entry name" value="AAA+_ATPase"/>
</dbReference>
<evidence type="ECO:0000313" key="5">
    <source>
        <dbReference type="EMBL" id="NGP87630.1"/>
    </source>
</evidence>
<protein>
    <submittedName>
        <fullName evidence="5">ABC transporter ATP-binding protein</fullName>
    </submittedName>
</protein>
<dbReference type="Gene3D" id="3.40.50.300">
    <property type="entry name" value="P-loop containing nucleotide triphosphate hydrolases"/>
    <property type="match status" value="1"/>
</dbReference>
<dbReference type="GO" id="GO:0005524">
    <property type="term" value="F:ATP binding"/>
    <property type="evidence" value="ECO:0007669"/>
    <property type="project" value="UniProtKB-KW"/>
</dbReference>
<dbReference type="EMBL" id="JAALLS010000004">
    <property type="protein sequence ID" value="NGP87630.1"/>
    <property type="molecule type" value="Genomic_DNA"/>
</dbReference>
<feature type="domain" description="ABC transporter" evidence="4">
    <location>
        <begin position="4"/>
        <end position="235"/>
    </location>
</feature>
<evidence type="ECO:0000259" key="4">
    <source>
        <dbReference type="PROSITE" id="PS50893"/>
    </source>
</evidence>
<sequence>MEIIKAKNISKSYKNRLFSSTDSVLKNLNLTIKPGEAFGLLGRNGAGKTTFIRIILGLLSFEGGSCKVFGENPKNPVKNSRIGYLPERFNSFGFLKGHQFLKDMGNIDSLSSNTKVSELIHLLNFESYVDKRISKYSKGTKQKLLLIHAFCNDPDLLILDEPTDGLDPMAKDAVRKILKNTKKNGKTILINSHLLGEVEMICDKVGILDQGSISKTYDINDLKKKEVLHQITIASDESIPENNLFLTVGSNEAYHYLNVSTESINEALRILDQNNISIISIEKKQFDLEKEVIKYLN</sequence>
<keyword evidence="2" id="KW-0547">Nucleotide-binding</keyword>
<dbReference type="Pfam" id="PF00005">
    <property type="entry name" value="ABC_tran"/>
    <property type="match status" value="1"/>
</dbReference>
<dbReference type="GO" id="GO:0016887">
    <property type="term" value="F:ATP hydrolysis activity"/>
    <property type="evidence" value="ECO:0007669"/>
    <property type="project" value="InterPro"/>
</dbReference>
<organism evidence="5 6">
    <name type="scientific">Fodinibius halophilus</name>
    <dbReference type="NCBI Taxonomy" id="1736908"/>
    <lineage>
        <taxon>Bacteria</taxon>
        <taxon>Pseudomonadati</taxon>
        <taxon>Balneolota</taxon>
        <taxon>Balneolia</taxon>
        <taxon>Balneolales</taxon>
        <taxon>Balneolaceae</taxon>
        <taxon>Fodinibius</taxon>
    </lineage>
</organism>
<dbReference type="AlphaFoldDB" id="A0A6M1TG60"/>
<evidence type="ECO:0000256" key="1">
    <source>
        <dbReference type="ARBA" id="ARBA00022448"/>
    </source>
</evidence>
<accession>A0A6M1TG60</accession>
<keyword evidence="1" id="KW-0813">Transport</keyword>
<dbReference type="InterPro" id="IPR027417">
    <property type="entry name" value="P-loop_NTPase"/>
</dbReference>
<dbReference type="InterPro" id="IPR003439">
    <property type="entry name" value="ABC_transporter-like_ATP-bd"/>
</dbReference>
<dbReference type="Proteomes" id="UP000479132">
    <property type="component" value="Unassembled WGS sequence"/>
</dbReference>
<name>A0A6M1TG60_9BACT</name>
<evidence type="ECO:0000256" key="3">
    <source>
        <dbReference type="ARBA" id="ARBA00022840"/>
    </source>
</evidence>
<evidence type="ECO:0000313" key="6">
    <source>
        <dbReference type="Proteomes" id="UP000479132"/>
    </source>
</evidence>